<dbReference type="EMBL" id="CP017634">
    <property type="protein sequence ID" value="ATW25684.1"/>
    <property type="molecule type" value="Genomic_DNA"/>
</dbReference>
<evidence type="ECO:0000313" key="4">
    <source>
        <dbReference type="Proteomes" id="UP000323521"/>
    </source>
</evidence>
<protein>
    <recommendedName>
        <fullName evidence="5">Motility associated factor glycosyltransferase family protein</fullName>
    </recommendedName>
</protein>
<keyword evidence="4" id="KW-1185">Reference proteome</keyword>
<dbReference type="Pfam" id="PF20157">
    <property type="entry name" value="Maf_flag10_N"/>
    <property type="match status" value="1"/>
</dbReference>
<dbReference type="PANTHER" id="PTHR41786:SF1">
    <property type="entry name" value="6-HYDROXYMETHYLPTERIN DIPHOSPHOKINASE MPTE-LIKE DOMAIN-CONTAINING PROTEIN"/>
    <property type="match status" value="1"/>
</dbReference>
<dbReference type="OrthoDB" id="5291305at2"/>
<evidence type="ECO:0000313" key="3">
    <source>
        <dbReference type="EMBL" id="ATW25684.1"/>
    </source>
</evidence>
<gene>
    <name evidence="3" type="ORF">DCMF_13750</name>
</gene>
<dbReference type="KEGG" id="fwa:DCMF_13750"/>
<feature type="domain" description="Glycosyltransferase Maf N-terminal" evidence="2">
    <location>
        <begin position="59"/>
        <end position="123"/>
    </location>
</feature>
<evidence type="ECO:0008006" key="5">
    <source>
        <dbReference type="Google" id="ProtNLM"/>
    </source>
</evidence>
<organism evidence="3 4">
    <name type="scientific">Formimonas warabiya</name>
    <dbReference type="NCBI Taxonomy" id="1761012"/>
    <lineage>
        <taxon>Bacteria</taxon>
        <taxon>Bacillati</taxon>
        <taxon>Bacillota</taxon>
        <taxon>Clostridia</taxon>
        <taxon>Eubacteriales</taxon>
        <taxon>Peptococcaceae</taxon>
        <taxon>Candidatus Formimonas</taxon>
    </lineage>
</organism>
<dbReference type="InterPro" id="IPR002826">
    <property type="entry name" value="MptE-like"/>
</dbReference>
<dbReference type="RefSeq" id="WP_148134947.1">
    <property type="nucleotide sequence ID" value="NZ_CP017634.1"/>
</dbReference>
<proteinExistence type="predicted"/>
<sequence>MILTDNIIVLKQLNPDIWEKIKGLEGEMAQSLIKVVLSKSGLSTITIDEAGEVYLHSKYDPQNEAARFISQYKEEDLEKYEHIFFYGFGLGYHVAECMKKFPEKDFSIYEPSKEVFFHALSVTILKELPLKHLKNLFIEFQPDDLDSYLNSFVGSMNKETLLVAMPGYERCFSEHYRRFNSEFVQRLKNRKVALNINLAFEKLWTINSLMNFAEVAKTPNILHDIDKSHFKDKPAVLVSAGPSLEEELDNLKYIKEKGLAYIFAVGSAVKALVGKGISPDAVCSYDPTPSNRNMYAEVKQLKITHIPLIFGSSVYCETLGTYPGPKVHMVISQDTVAPFYLSHPQGNLHKLIDAPSIAVVTLELLIKLGCNPIILVGQNLAFRNDRWYAKGIYEEDLEKQTERVKKASLEVEDVYGGKVRTEDSLNRMRLQMEQYLYIFSPCRVINTTKGGAKIDGADFVPLEAVMKDCLTKRVVTNWLTGQESAQYSTKHKLEQAKIMDESYQECLQLLDKVNQILLDLEKQAAKNYSNRISHLFPKLDKGFKQLANNIFFLFFLLPMNRVRHDLLVNNISEMRLEKNIIEKAGKVGKSFGPFINDCRKDLQLIEPYFRDVQEIILNPESTN</sequence>
<accession>A0A3G1KTG4</accession>
<dbReference type="AlphaFoldDB" id="A0A3G1KTG4"/>
<dbReference type="InterPro" id="IPR045376">
    <property type="entry name" value="Maf_N"/>
</dbReference>
<dbReference type="Pfam" id="PF01973">
    <property type="entry name" value="MptE-like"/>
    <property type="match status" value="1"/>
</dbReference>
<dbReference type="PANTHER" id="PTHR41786">
    <property type="entry name" value="MOTILITY ACCESSORY FACTOR MAF"/>
    <property type="match status" value="1"/>
</dbReference>
<feature type="domain" description="6-hydroxymethylpterin diphosphokinase MptE-like" evidence="1">
    <location>
        <begin position="207"/>
        <end position="385"/>
    </location>
</feature>
<reference evidence="3 4" key="1">
    <citation type="submission" date="2016-10" db="EMBL/GenBank/DDBJ databases">
        <title>Complete Genome Sequence of Peptococcaceae strain DCMF.</title>
        <authorList>
            <person name="Edwards R.J."/>
            <person name="Holland S.I."/>
            <person name="Deshpande N.P."/>
            <person name="Wong Y.K."/>
            <person name="Ertan H."/>
            <person name="Manefield M."/>
            <person name="Russell T.L."/>
            <person name="Lee M.J."/>
        </authorList>
    </citation>
    <scope>NUCLEOTIDE SEQUENCE [LARGE SCALE GENOMIC DNA]</scope>
    <source>
        <strain evidence="3 4">DCMF</strain>
    </source>
</reference>
<evidence type="ECO:0000259" key="2">
    <source>
        <dbReference type="Pfam" id="PF20157"/>
    </source>
</evidence>
<evidence type="ECO:0000259" key="1">
    <source>
        <dbReference type="Pfam" id="PF01973"/>
    </source>
</evidence>
<name>A0A3G1KTG4_FORW1</name>
<dbReference type="Proteomes" id="UP000323521">
    <property type="component" value="Chromosome"/>
</dbReference>